<sequence>MECLCYATRLNFHDNFTPKNIPIIFMGYAPKQKGYQLYDIEANKFIVSQDVSFKEGVFPFKYPKDKFLVSDFDPMHPSSDFLHDFDSLLTTISSILPDTHVASLELLDHHSLFSKLMVPDSPPSLDVSPSLSPLATTSNTMLVELQLHHVALRNLAKQPSPLFVTIPPVVLRFRIPFDIEDDRSVLKMKLEIEAMEQNHTWKVVDLLPGKVPMGSKMTTMRTVMAIAPLKHCPIFHMNVHNTFLNGDLDKEVYMILPQKFSSPEGGHGELVI</sequence>
<reference evidence="2" key="2">
    <citation type="submission" date="2025-08" db="UniProtKB">
        <authorList>
            <consortium name="RefSeq"/>
        </authorList>
    </citation>
    <scope>IDENTIFICATION</scope>
    <source>
        <tissue evidence="2">Leaf</tissue>
    </source>
</reference>
<gene>
    <name evidence="2" type="primary">LOC142168950</name>
</gene>
<dbReference type="RefSeq" id="XP_075086228.1">
    <property type="nucleotide sequence ID" value="XM_075230127.1"/>
</dbReference>
<accession>A0AC58SMN8</accession>
<evidence type="ECO:0000313" key="1">
    <source>
        <dbReference type="Proteomes" id="UP000790787"/>
    </source>
</evidence>
<reference evidence="1" key="1">
    <citation type="journal article" date="2014" name="Nat. Commun.">
        <title>The tobacco genome sequence and its comparison with those of tomato and potato.</title>
        <authorList>
            <person name="Sierro N."/>
            <person name="Battey J.N."/>
            <person name="Ouadi S."/>
            <person name="Bakaher N."/>
            <person name="Bovet L."/>
            <person name="Willig A."/>
            <person name="Goepfert S."/>
            <person name="Peitsch M.C."/>
            <person name="Ivanov N.V."/>
        </authorList>
    </citation>
    <scope>NUCLEOTIDE SEQUENCE [LARGE SCALE GENOMIC DNA]</scope>
</reference>
<evidence type="ECO:0000313" key="2">
    <source>
        <dbReference type="RefSeq" id="XP_075086228.1"/>
    </source>
</evidence>
<protein>
    <submittedName>
        <fullName evidence="2">Uncharacterized protein LOC142168950</fullName>
    </submittedName>
</protein>
<dbReference type="Proteomes" id="UP000790787">
    <property type="component" value="Chromosome 14"/>
</dbReference>
<name>A0AC58SMN8_TOBAC</name>
<organism evidence="1 2">
    <name type="scientific">Nicotiana tabacum</name>
    <name type="common">Common tobacco</name>
    <dbReference type="NCBI Taxonomy" id="4097"/>
    <lineage>
        <taxon>Eukaryota</taxon>
        <taxon>Viridiplantae</taxon>
        <taxon>Streptophyta</taxon>
        <taxon>Embryophyta</taxon>
        <taxon>Tracheophyta</taxon>
        <taxon>Spermatophyta</taxon>
        <taxon>Magnoliopsida</taxon>
        <taxon>eudicotyledons</taxon>
        <taxon>Gunneridae</taxon>
        <taxon>Pentapetalae</taxon>
        <taxon>asterids</taxon>
        <taxon>lamiids</taxon>
        <taxon>Solanales</taxon>
        <taxon>Solanaceae</taxon>
        <taxon>Nicotianoideae</taxon>
        <taxon>Nicotianeae</taxon>
        <taxon>Nicotiana</taxon>
    </lineage>
</organism>
<proteinExistence type="predicted"/>
<keyword evidence="1" id="KW-1185">Reference proteome</keyword>